<dbReference type="InterPro" id="IPR027417">
    <property type="entry name" value="P-loop_NTPase"/>
</dbReference>
<evidence type="ECO:0000313" key="8">
    <source>
        <dbReference type="Proteomes" id="UP000288603"/>
    </source>
</evidence>
<comment type="similarity">
    <text evidence="1">Belongs to the SMC family. SbcC subfamily.</text>
</comment>
<gene>
    <name evidence="7" type="ORF">ELQ92_11960</name>
</gene>
<dbReference type="PANTHER" id="PTHR32114">
    <property type="entry name" value="ABC TRANSPORTER ABCH.3"/>
    <property type="match status" value="1"/>
</dbReference>
<evidence type="ECO:0000256" key="5">
    <source>
        <dbReference type="SAM" id="MobiDB-lite"/>
    </source>
</evidence>
<evidence type="ECO:0000256" key="3">
    <source>
        <dbReference type="ARBA" id="ARBA00013368"/>
    </source>
</evidence>
<evidence type="ECO:0000313" key="7">
    <source>
        <dbReference type="EMBL" id="RWZ59541.1"/>
    </source>
</evidence>
<proteinExistence type="inferred from homology"/>
<evidence type="ECO:0000256" key="1">
    <source>
        <dbReference type="ARBA" id="ARBA00006930"/>
    </source>
</evidence>
<dbReference type="GO" id="GO:0006302">
    <property type="term" value="P:double-strand break repair"/>
    <property type="evidence" value="ECO:0007669"/>
    <property type="project" value="InterPro"/>
</dbReference>
<comment type="subunit">
    <text evidence="2">Heterodimer of SbcC and SbcD.</text>
</comment>
<dbReference type="Pfam" id="PF13476">
    <property type="entry name" value="AAA_23"/>
    <property type="match status" value="1"/>
</dbReference>
<feature type="coiled-coil region" evidence="4">
    <location>
        <begin position="429"/>
        <end position="463"/>
    </location>
</feature>
<reference evidence="7 8" key="1">
    <citation type="submission" date="2018-12" db="EMBL/GenBank/DDBJ databases">
        <authorList>
            <person name="Li F."/>
        </authorList>
    </citation>
    <scope>NUCLEOTIDE SEQUENCE [LARGE SCALE GENOMIC DNA]</scope>
    <source>
        <strain evidence="7 8">8H24J-4-2</strain>
    </source>
</reference>
<sequence>MRITRLALAGFGPYRDEQEIDFRAFEDDGIYLIGGRTGAGKSTILDAVCFALYASVPRFEKSEARLRSDHCAPEDPTWVALEFTAGGHDYRVTRSPAYERPKARGEGMTVSAPTAELAVRVDGEWHGVAARPKDVGVRLAEIVQLTRDQFLQVILLAQNRFQRFLAASHDERQDVLRSLFATERFSSFEEYLVERRKAVEDELGTDLATVERLVDRTRELVAATLADATSADVQDDGADAVVERHAGGDVDGEGTASAPDLHSDLDSDADALGDEGPCDESWFADRIALLVPLLEAAERRLESADDAATRAEEHDRRAGELARRVRRRDAARRAHDELAARHEADAAERAELARARAAAPLWPLVAAVDSSRERELAAAAAVDRARRVFDDLIAGDRANGDDAAGIDATTPPDAAVEVFTRALGSLADAAAAERELPHLVADVERALERVESTRRAVDEASVRRAEIPAELAAARESVTATAAVAAGLDAATTVVEGLKRQLAAAHDVRSLTDELRRADAAEIAARSAAREASAHLEHLLTVRLGGYAGELAERLQEGEPCAVCGSTVHPSPAVPPSDDDRVRDDDIESARATDAERSAAVERASRAARDADTAQKQALVAAGGATADELETRLADAEAHRDACASASARLSRLEAAAEELVAEADRVDAVFGERVADRDVAIEEHVAATTRLEAVRARVDAARGPNSSVADRVARTTARRDAATALASAVASLEERALEHVTAREALDAALAGSSAAEHDFHDADGVRAAHRDEARIRLLDERVAAAADERAATAATLADPDLVDLPDDEPDTAASAAAVSRARAARDAALSSLHALQARERELASIRRDALSALSAVRARRDEVEAIRGLADTVEGKAPNTRRMDLETFVLAAQLEQIIAAANRRFHVMTSGRFTLEHDDAVAYRNTASGLGLAIRDEYTGRARSTASLSGGETFLAALALALGLAEVVTERAGGITLDTLFIDEGFGSLDSETLEIAMSTLDELRAGGRTVGLISHVDAMKERISARLTVEVDETGASRVRQHVAALPGPRGTSV</sequence>
<comment type="caution">
    <text evidence="7">The sequence shown here is derived from an EMBL/GenBank/DDBJ whole genome shotgun (WGS) entry which is preliminary data.</text>
</comment>
<name>A0A3S3ZNW6_9MICO</name>
<dbReference type="Pfam" id="PF13558">
    <property type="entry name" value="SbcC_Walker_B"/>
    <property type="match status" value="1"/>
</dbReference>
<dbReference type="Proteomes" id="UP000288603">
    <property type="component" value="Unassembled WGS sequence"/>
</dbReference>
<keyword evidence="8" id="KW-1185">Reference proteome</keyword>
<protein>
    <recommendedName>
        <fullName evidence="3">Nuclease SbcCD subunit C</fullName>
    </recommendedName>
</protein>
<dbReference type="EMBL" id="RZNC01000004">
    <property type="protein sequence ID" value="RWZ59541.1"/>
    <property type="molecule type" value="Genomic_DNA"/>
</dbReference>
<keyword evidence="4" id="KW-0175">Coiled coil</keyword>
<accession>A0A3S3ZNW6</accession>
<feature type="domain" description="Rad50/SbcC-type AAA" evidence="6">
    <location>
        <begin position="5"/>
        <end position="179"/>
    </location>
</feature>
<evidence type="ECO:0000256" key="4">
    <source>
        <dbReference type="SAM" id="Coils"/>
    </source>
</evidence>
<dbReference type="AlphaFoldDB" id="A0A3S3ZNW6"/>
<feature type="coiled-coil region" evidence="4">
    <location>
        <begin position="637"/>
        <end position="671"/>
    </location>
</feature>
<evidence type="ECO:0000259" key="6">
    <source>
        <dbReference type="Pfam" id="PF13476"/>
    </source>
</evidence>
<dbReference type="InterPro" id="IPR038729">
    <property type="entry name" value="Rad50/SbcC_AAA"/>
</dbReference>
<dbReference type="PANTHER" id="PTHR32114:SF2">
    <property type="entry name" value="ABC TRANSPORTER ABCH.3"/>
    <property type="match status" value="1"/>
</dbReference>
<dbReference type="OrthoDB" id="9795626at2"/>
<dbReference type="RefSeq" id="WP_128499279.1">
    <property type="nucleotide sequence ID" value="NZ_RZNC01000004.1"/>
</dbReference>
<feature type="region of interest" description="Disordered" evidence="5">
    <location>
        <begin position="246"/>
        <end position="273"/>
    </location>
</feature>
<dbReference type="GO" id="GO:0016887">
    <property type="term" value="F:ATP hydrolysis activity"/>
    <property type="evidence" value="ECO:0007669"/>
    <property type="project" value="InterPro"/>
</dbReference>
<dbReference type="Gene3D" id="3.40.50.300">
    <property type="entry name" value="P-loop containing nucleotide triphosphate hydrolases"/>
    <property type="match status" value="2"/>
</dbReference>
<evidence type="ECO:0000256" key="2">
    <source>
        <dbReference type="ARBA" id="ARBA00011322"/>
    </source>
</evidence>
<organism evidence="7 8">
    <name type="scientific">Labedella populi</name>
    <dbReference type="NCBI Taxonomy" id="2498850"/>
    <lineage>
        <taxon>Bacteria</taxon>
        <taxon>Bacillati</taxon>
        <taxon>Actinomycetota</taxon>
        <taxon>Actinomycetes</taxon>
        <taxon>Micrococcales</taxon>
        <taxon>Microbacteriaceae</taxon>
        <taxon>Labedella</taxon>
    </lineage>
</organism>
<dbReference type="SUPFAM" id="SSF52540">
    <property type="entry name" value="P-loop containing nucleoside triphosphate hydrolases"/>
    <property type="match status" value="1"/>
</dbReference>